<feature type="non-terminal residue" evidence="3">
    <location>
        <position position="1"/>
    </location>
</feature>
<dbReference type="EMBL" id="CAJOBE010016584">
    <property type="protein sequence ID" value="CAF4201885.1"/>
    <property type="molecule type" value="Genomic_DNA"/>
</dbReference>
<proteinExistence type="predicted"/>
<evidence type="ECO:0000256" key="2">
    <source>
        <dbReference type="SAM" id="MobiDB-lite"/>
    </source>
</evidence>
<dbReference type="InterPro" id="IPR019152">
    <property type="entry name" value="DUF2046"/>
</dbReference>
<reference evidence="3" key="1">
    <citation type="submission" date="2021-02" db="EMBL/GenBank/DDBJ databases">
        <authorList>
            <person name="Nowell W R."/>
        </authorList>
    </citation>
    <scope>NUCLEOTIDE SEQUENCE</scope>
</reference>
<name>A0A820BK04_9BILA</name>
<feature type="coiled-coil region" evidence="1">
    <location>
        <begin position="64"/>
        <end position="137"/>
    </location>
</feature>
<gene>
    <name evidence="3" type="ORF">FNK824_LOCUS36305</name>
</gene>
<protein>
    <submittedName>
        <fullName evidence="3">Uncharacterized protein</fullName>
    </submittedName>
</protein>
<dbReference type="Proteomes" id="UP000663874">
    <property type="component" value="Unassembled WGS sequence"/>
</dbReference>
<dbReference type="PANTHER" id="PTHR15276">
    <property type="entry name" value="H4 D10S170 PROTEIN-RELATED"/>
    <property type="match status" value="1"/>
</dbReference>
<accession>A0A820BK04</accession>
<dbReference type="Pfam" id="PF09755">
    <property type="entry name" value="DUF2046"/>
    <property type="match status" value="1"/>
</dbReference>
<dbReference type="PANTHER" id="PTHR15276:SF0">
    <property type="entry name" value="COILED-COIL DOMAIN-CONTAINING PROTEIN 6"/>
    <property type="match status" value="1"/>
</dbReference>
<evidence type="ECO:0000256" key="1">
    <source>
        <dbReference type="SAM" id="Coils"/>
    </source>
</evidence>
<keyword evidence="1" id="KW-0175">Coiled coil</keyword>
<evidence type="ECO:0000313" key="4">
    <source>
        <dbReference type="Proteomes" id="UP000663874"/>
    </source>
</evidence>
<organism evidence="3 4">
    <name type="scientific">Rotaria sordida</name>
    <dbReference type="NCBI Taxonomy" id="392033"/>
    <lineage>
        <taxon>Eukaryota</taxon>
        <taxon>Metazoa</taxon>
        <taxon>Spiralia</taxon>
        <taxon>Gnathifera</taxon>
        <taxon>Rotifera</taxon>
        <taxon>Eurotatoria</taxon>
        <taxon>Bdelloidea</taxon>
        <taxon>Philodinida</taxon>
        <taxon>Philodinidae</taxon>
        <taxon>Rotaria</taxon>
    </lineage>
</organism>
<comment type="caution">
    <text evidence="3">The sequence shown here is derived from an EMBL/GenBank/DDBJ whole genome shotgun (WGS) entry which is preliminary data.</text>
</comment>
<dbReference type="AlphaFoldDB" id="A0A820BK04"/>
<evidence type="ECO:0000313" key="3">
    <source>
        <dbReference type="EMBL" id="CAF4201885.1"/>
    </source>
</evidence>
<sequence length="202" mass="23455">VCQSSSSSSSKIDEPIVHRNLSVGGSSLIVCEDDISIVQDNNRLNSFLSSNPNSRLSLPNIDYIQQLKREVEKLKRELIHTQESHRQKMEQLVKEEQDIRNENLRLQRKLQVEVDRREELYKQLSESESSLEMDEERALNQKFKLFSKHEKQTTSSSSSSPRYDLVRSRTASSPSFIINQNLEHLQTRRLTSNCLESNNHIE</sequence>
<feature type="region of interest" description="Disordered" evidence="2">
    <location>
        <begin position="145"/>
        <end position="166"/>
    </location>
</feature>